<dbReference type="HOGENOM" id="CLU_2722578_0_0_1"/>
<evidence type="ECO:0000313" key="2">
    <source>
        <dbReference type="EMBL" id="KDQ51711.1"/>
    </source>
</evidence>
<evidence type="ECO:0000313" key="3">
    <source>
        <dbReference type="Proteomes" id="UP000027265"/>
    </source>
</evidence>
<evidence type="ECO:0008006" key="4">
    <source>
        <dbReference type="Google" id="ProtNLM"/>
    </source>
</evidence>
<proteinExistence type="predicted"/>
<protein>
    <recommendedName>
        <fullName evidence="4">CSC1/OSCA1-like 7TM region domain-containing protein</fullName>
    </recommendedName>
</protein>
<dbReference type="OrthoDB" id="9451547at2759"/>
<dbReference type="AlphaFoldDB" id="A0A067PN12"/>
<evidence type="ECO:0000256" key="1">
    <source>
        <dbReference type="SAM" id="Phobius"/>
    </source>
</evidence>
<dbReference type="EMBL" id="KL197746">
    <property type="protein sequence ID" value="KDQ51711.1"/>
    <property type="molecule type" value="Genomic_DNA"/>
</dbReference>
<keyword evidence="3" id="KW-1185">Reference proteome</keyword>
<accession>A0A067PN12</accession>
<gene>
    <name evidence="2" type="ORF">JAAARDRAFT_40957</name>
</gene>
<keyword evidence="1" id="KW-1133">Transmembrane helix</keyword>
<organism evidence="2 3">
    <name type="scientific">Jaapia argillacea MUCL 33604</name>
    <dbReference type="NCBI Taxonomy" id="933084"/>
    <lineage>
        <taxon>Eukaryota</taxon>
        <taxon>Fungi</taxon>
        <taxon>Dikarya</taxon>
        <taxon>Basidiomycota</taxon>
        <taxon>Agaricomycotina</taxon>
        <taxon>Agaricomycetes</taxon>
        <taxon>Agaricomycetidae</taxon>
        <taxon>Jaapiales</taxon>
        <taxon>Jaapiaceae</taxon>
        <taxon>Jaapia</taxon>
    </lineage>
</organism>
<sequence length="72" mass="7769">MFAPICEVLIGWIGMGDVGDDVGATLTFLGLVIALAYIAARIMLLVLAFNSLRSLPPGAYETVSWTNYILHL</sequence>
<keyword evidence="1" id="KW-0472">Membrane</keyword>
<keyword evidence="1" id="KW-0812">Transmembrane</keyword>
<dbReference type="Proteomes" id="UP000027265">
    <property type="component" value="Unassembled WGS sequence"/>
</dbReference>
<dbReference type="InParanoid" id="A0A067PN12"/>
<reference evidence="3" key="1">
    <citation type="journal article" date="2014" name="Proc. Natl. Acad. Sci. U.S.A.">
        <title>Extensive sampling of basidiomycete genomes demonstrates inadequacy of the white-rot/brown-rot paradigm for wood decay fungi.</title>
        <authorList>
            <person name="Riley R."/>
            <person name="Salamov A.A."/>
            <person name="Brown D.W."/>
            <person name="Nagy L.G."/>
            <person name="Floudas D."/>
            <person name="Held B.W."/>
            <person name="Levasseur A."/>
            <person name="Lombard V."/>
            <person name="Morin E."/>
            <person name="Otillar R."/>
            <person name="Lindquist E.A."/>
            <person name="Sun H."/>
            <person name="LaButti K.M."/>
            <person name="Schmutz J."/>
            <person name="Jabbour D."/>
            <person name="Luo H."/>
            <person name="Baker S.E."/>
            <person name="Pisabarro A.G."/>
            <person name="Walton J.D."/>
            <person name="Blanchette R.A."/>
            <person name="Henrissat B."/>
            <person name="Martin F."/>
            <person name="Cullen D."/>
            <person name="Hibbett D.S."/>
            <person name="Grigoriev I.V."/>
        </authorList>
    </citation>
    <scope>NUCLEOTIDE SEQUENCE [LARGE SCALE GENOMIC DNA]</scope>
    <source>
        <strain evidence="3">MUCL 33604</strain>
    </source>
</reference>
<name>A0A067PN12_9AGAM</name>
<feature type="transmembrane region" description="Helical" evidence="1">
    <location>
        <begin position="26"/>
        <end position="49"/>
    </location>
</feature>